<sequence>MSGRVQYGAGGGSHVDFYVYVLAQREKALNACSQGPRALGAHPAPARGVPPIVISGATSGPKLNVKVVPCTFDLINSSQIDLFAPRPRNHMKPSVLDVVVASVTTAAGAGDSRVCLGLLFD</sequence>
<name>A0A4C1Z4J6_EUMVA</name>
<evidence type="ECO:0000313" key="1">
    <source>
        <dbReference type="EMBL" id="GBP82232.1"/>
    </source>
</evidence>
<dbReference type="EMBL" id="BGZK01001555">
    <property type="protein sequence ID" value="GBP82232.1"/>
    <property type="molecule type" value="Genomic_DNA"/>
</dbReference>
<reference evidence="1 2" key="1">
    <citation type="journal article" date="2019" name="Commun. Biol.">
        <title>The bagworm genome reveals a unique fibroin gene that provides high tensile strength.</title>
        <authorList>
            <person name="Kono N."/>
            <person name="Nakamura H."/>
            <person name="Ohtoshi R."/>
            <person name="Tomita M."/>
            <person name="Numata K."/>
            <person name="Arakawa K."/>
        </authorList>
    </citation>
    <scope>NUCLEOTIDE SEQUENCE [LARGE SCALE GENOMIC DNA]</scope>
</reference>
<organism evidence="1 2">
    <name type="scientific">Eumeta variegata</name>
    <name type="common">Bagworm moth</name>
    <name type="synonym">Eumeta japonica</name>
    <dbReference type="NCBI Taxonomy" id="151549"/>
    <lineage>
        <taxon>Eukaryota</taxon>
        <taxon>Metazoa</taxon>
        <taxon>Ecdysozoa</taxon>
        <taxon>Arthropoda</taxon>
        <taxon>Hexapoda</taxon>
        <taxon>Insecta</taxon>
        <taxon>Pterygota</taxon>
        <taxon>Neoptera</taxon>
        <taxon>Endopterygota</taxon>
        <taxon>Lepidoptera</taxon>
        <taxon>Glossata</taxon>
        <taxon>Ditrysia</taxon>
        <taxon>Tineoidea</taxon>
        <taxon>Psychidae</taxon>
        <taxon>Oiketicinae</taxon>
        <taxon>Eumeta</taxon>
    </lineage>
</organism>
<accession>A0A4C1Z4J6</accession>
<evidence type="ECO:0000313" key="2">
    <source>
        <dbReference type="Proteomes" id="UP000299102"/>
    </source>
</evidence>
<keyword evidence="2" id="KW-1185">Reference proteome</keyword>
<comment type="caution">
    <text evidence="1">The sequence shown here is derived from an EMBL/GenBank/DDBJ whole genome shotgun (WGS) entry which is preliminary data.</text>
</comment>
<gene>
    <name evidence="1" type="ORF">EVAR_54977_1</name>
</gene>
<protein>
    <submittedName>
        <fullName evidence="1">Uncharacterized protein</fullName>
    </submittedName>
</protein>
<dbReference type="Proteomes" id="UP000299102">
    <property type="component" value="Unassembled WGS sequence"/>
</dbReference>
<dbReference type="AlphaFoldDB" id="A0A4C1Z4J6"/>
<proteinExistence type="predicted"/>